<proteinExistence type="predicted"/>
<comment type="caution">
    <text evidence="1">The sequence shown here is derived from an EMBL/GenBank/DDBJ whole genome shotgun (WGS) entry which is preliminary data.</text>
</comment>
<name>A0A225WED5_9STRA</name>
<organism evidence="1 2">
    <name type="scientific">Phytophthora megakarya</name>
    <dbReference type="NCBI Taxonomy" id="4795"/>
    <lineage>
        <taxon>Eukaryota</taxon>
        <taxon>Sar</taxon>
        <taxon>Stramenopiles</taxon>
        <taxon>Oomycota</taxon>
        <taxon>Peronosporomycetes</taxon>
        <taxon>Peronosporales</taxon>
        <taxon>Peronosporaceae</taxon>
        <taxon>Phytophthora</taxon>
    </lineage>
</organism>
<dbReference type="EMBL" id="NBNE01001167">
    <property type="protein sequence ID" value="OWZ15230.1"/>
    <property type="molecule type" value="Genomic_DNA"/>
</dbReference>
<accession>A0A225WED5</accession>
<dbReference type="AlphaFoldDB" id="A0A225WED5"/>
<protein>
    <submittedName>
        <fullName evidence="1">Uncharacterized protein</fullName>
    </submittedName>
</protein>
<evidence type="ECO:0000313" key="2">
    <source>
        <dbReference type="Proteomes" id="UP000198211"/>
    </source>
</evidence>
<dbReference type="STRING" id="4795.A0A225WED5"/>
<dbReference type="OrthoDB" id="6130531at2759"/>
<gene>
    <name evidence="1" type="ORF">PHMEG_00011167</name>
</gene>
<sequence>MTHVPKTYEITKVNGSLQFVSYEDKIAYDTNSTAVPVAVFFNDIWGYDINCTRLYQVCR</sequence>
<reference evidence="2" key="1">
    <citation type="submission" date="2017-03" db="EMBL/GenBank/DDBJ databases">
        <title>Phytopthora megakarya and P. palmivora, two closely related causual agents of cacao black pod achieved similar genome size and gene model numbers by different mechanisms.</title>
        <authorList>
            <person name="Ali S."/>
            <person name="Shao J."/>
            <person name="Larry D.J."/>
            <person name="Kronmiller B."/>
            <person name="Shen D."/>
            <person name="Strem M.D."/>
            <person name="Melnick R.L."/>
            <person name="Guiltinan M.J."/>
            <person name="Tyler B.M."/>
            <person name="Meinhardt L.W."/>
            <person name="Bailey B.A."/>
        </authorList>
    </citation>
    <scope>NUCLEOTIDE SEQUENCE [LARGE SCALE GENOMIC DNA]</scope>
    <source>
        <strain evidence="2">zdho120</strain>
    </source>
</reference>
<dbReference type="Proteomes" id="UP000198211">
    <property type="component" value="Unassembled WGS sequence"/>
</dbReference>
<evidence type="ECO:0000313" key="1">
    <source>
        <dbReference type="EMBL" id="OWZ15230.1"/>
    </source>
</evidence>
<keyword evidence="2" id="KW-1185">Reference proteome</keyword>